<name>A0A150M7V3_9BACI</name>
<protein>
    <recommendedName>
        <fullName evidence="4">Stage III sporulation protein AF</fullName>
    </recommendedName>
</protein>
<reference evidence="2 3" key="1">
    <citation type="submission" date="2016-01" db="EMBL/GenBank/DDBJ databases">
        <title>Draft Genome Sequences of Seven Thermophilic Sporeformers Isolated from Foods.</title>
        <authorList>
            <person name="Berendsen E.M."/>
            <person name="Wells-Bennik M.H."/>
            <person name="Krawcyk A.O."/>
            <person name="De Jong A."/>
            <person name="Holsappel S."/>
            <person name="Eijlander R.T."/>
            <person name="Kuipers O.P."/>
        </authorList>
    </citation>
    <scope>NUCLEOTIDE SEQUENCE [LARGE SCALE GENOMIC DNA]</scope>
    <source>
        <strain evidence="2 3">B4135</strain>
    </source>
</reference>
<evidence type="ECO:0000313" key="2">
    <source>
        <dbReference type="EMBL" id="KYD20496.1"/>
    </source>
</evidence>
<evidence type="ECO:0000313" key="3">
    <source>
        <dbReference type="Proteomes" id="UP000075683"/>
    </source>
</evidence>
<keyword evidence="1" id="KW-1133">Transmembrane helix</keyword>
<dbReference type="EMBL" id="LQYT01000035">
    <property type="protein sequence ID" value="KYD20496.1"/>
    <property type="molecule type" value="Genomic_DNA"/>
</dbReference>
<dbReference type="InterPro" id="IPR014245">
    <property type="entry name" value="Spore_III_AF"/>
</dbReference>
<evidence type="ECO:0000256" key="1">
    <source>
        <dbReference type="SAM" id="Phobius"/>
    </source>
</evidence>
<dbReference type="Pfam" id="PF09581">
    <property type="entry name" value="Spore_III_AF"/>
    <property type="match status" value="1"/>
</dbReference>
<dbReference type="NCBIfam" id="TIGR02896">
    <property type="entry name" value="spore_III_AF"/>
    <property type="match status" value="1"/>
</dbReference>
<organism evidence="2 3">
    <name type="scientific">Caldibacillus debilis</name>
    <dbReference type="NCBI Taxonomy" id="301148"/>
    <lineage>
        <taxon>Bacteria</taxon>
        <taxon>Bacillati</taxon>
        <taxon>Bacillota</taxon>
        <taxon>Bacilli</taxon>
        <taxon>Bacillales</taxon>
        <taxon>Bacillaceae</taxon>
        <taxon>Caldibacillus</taxon>
    </lineage>
</organism>
<dbReference type="Proteomes" id="UP000075683">
    <property type="component" value="Unassembled WGS sequence"/>
</dbReference>
<feature type="transmembrane region" description="Helical" evidence="1">
    <location>
        <begin position="6"/>
        <end position="26"/>
    </location>
</feature>
<dbReference type="AlphaFoldDB" id="A0A150M7V3"/>
<keyword evidence="1" id="KW-0472">Membrane</keyword>
<accession>A0A150M7V3</accession>
<sequence length="200" mass="22526">MVELLSSWIQNIILFILLSVVIEMLLPRSDMQKYVRMAAGLVLLILILTPIMKLFAMDGEELMERARESIASIPAAGNDIGAKKKEIQARQDAYILEQTAFRLKEAAEKGLIGQFGFRFEEIEIELKKGDGNIPGDAEEIRAVLAKEEGGREVEEIREVHIGADGDAKRIEEDLRQEIVKYLSEKWEVDSEKLEIVIEGG</sequence>
<proteinExistence type="predicted"/>
<gene>
    <name evidence="2" type="ORF">B4135_1874</name>
</gene>
<feature type="transmembrane region" description="Helical" evidence="1">
    <location>
        <begin position="38"/>
        <end position="57"/>
    </location>
</feature>
<dbReference type="STRING" id="301148.B4135_1874"/>
<comment type="caution">
    <text evidence="2">The sequence shown here is derived from an EMBL/GenBank/DDBJ whole genome shotgun (WGS) entry which is preliminary data.</text>
</comment>
<evidence type="ECO:0008006" key="4">
    <source>
        <dbReference type="Google" id="ProtNLM"/>
    </source>
</evidence>
<keyword evidence="1" id="KW-0812">Transmembrane</keyword>